<name>A0AAW1K0Q3_POPJA</name>
<dbReference type="SMART" id="SM00875">
    <property type="entry name" value="BACK"/>
    <property type="match status" value="1"/>
</dbReference>
<dbReference type="AlphaFoldDB" id="A0AAW1K0Q3"/>
<feature type="region of interest" description="Disordered" evidence="2">
    <location>
        <begin position="593"/>
        <end position="636"/>
    </location>
</feature>
<evidence type="ECO:0000259" key="3">
    <source>
        <dbReference type="PROSITE" id="PS50097"/>
    </source>
</evidence>
<evidence type="ECO:0000256" key="2">
    <source>
        <dbReference type="SAM" id="MobiDB-lite"/>
    </source>
</evidence>
<dbReference type="PROSITE" id="PS50097">
    <property type="entry name" value="BTB"/>
    <property type="match status" value="1"/>
</dbReference>
<reference evidence="4 5" key="1">
    <citation type="journal article" date="2024" name="BMC Genomics">
        <title>De novo assembly and annotation of Popillia japonica's genome with initial clues to its potential as an invasive pest.</title>
        <authorList>
            <person name="Cucini C."/>
            <person name="Boschi S."/>
            <person name="Funari R."/>
            <person name="Cardaioli E."/>
            <person name="Iannotti N."/>
            <person name="Marturano G."/>
            <person name="Paoli F."/>
            <person name="Bruttini M."/>
            <person name="Carapelli A."/>
            <person name="Frati F."/>
            <person name="Nardi F."/>
        </authorList>
    </citation>
    <scope>NUCLEOTIDE SEQUENCE [LARGE SCALE GENOMIC DNA]</scope>
    <source>
        <strain evidence="4">DMR45628</strain>
    </source>
</reference>
<evidence type="ECO:0000313" key="4">
    <source>
        <dbReference type="EMBL" id="KAK9710982.1"/>
    </source>
</evidence>
<dbReference type="InterPro" id="IPR008979">
    <property type="entry name" value="Galactose-bd-like_sf"/>
</dbReference>
<dbReference type="Gene3D" id="2.60.120.260">
    <property type="entry name" value="Galactose-binding domain-like"/>
    <property type="match status" value="2"/>
</dbReference>
<dbReference type="InterPro" id="IPR011705">
    <property type="entry name" value="BACK"/>
</dbReference>
<proteinExistence type="predicted"/>
<dbReference type="PANTHER" id="PTHR46306">
    <property type="entry name" value="BTB/POZ DOMAIN-CONTAINING PROTEIN 9"/>
    <property type="match status" value="1"/>
</dbReference>
<dbReference type="CDD" id="cd18287">
    <property type="entry name" value="BTB_POZ_BTBD9"/>
    <property type="match status" value="1"/>
</dbReference>
<dbReference type="GO" id="GO:0050804">
    <property type="term" value="P:modulation of chemical synaptic transmission"/>
    <property type="evidence" value="ECO:0007669"/>
    <property type="project" value="TreeGrafter"/>
</dbReference>
<protein>
    <recommendedName>
        <fullName evidence="1">BTB/POZ domain-containing protein 9</fullName>
    </recommendedName>
</protein>
<evidence type="ECO:0000313" key="5">
    <source>
        <dbReference type="Proteomes" id="UP001458880"/>
    </source>
</evidence>
<dbReference type="Gene3D" id="3.30.710.10">
    <property type="entry name" value="Potassium Channel Kv1.1, Chain A"/>
    <property type="match status" value="1"/>
</dbReference>
<dbReference type="FunFam" id="1.25.40.420:FF:000005">
    <property type="entry name" value="BTB/POZ domain-containing protein 9"/>
    <property type="match status" value="1"/>
</dbReference>
<dbReference type="SUPFAM" id="SSF49785">
    <property type="entry name" value="Galactose-binding domain-like"/>
    <property type="match status" value="2"/>
</dbReference>
<organism evidence="4 5">
    <name type="scientific">Popillia japonica</name>
    <name type="common">Japanese beetle</name>
    <dbReference type="NCBI Taxonomy" id="7064"/>
    <lineage>
        <taxon>Eukaryota</taxon>
        <taxon>Metazoa</taxon>
        <taxon>Ecdysozoa</taxon>
        <taxon>Arthropoda</taxon>
        <taxon>Hexapoda</taxon>
        <taxon>Insecta</taxon>
        <taxon>Pterygota</taxon>
        <taxon>Neoptera</taxon>
        <taxon>Endopterygota</taxon>
        <taxon>Coleoptera</taxon>
        <taxon>Polyphaga</taxon>
        <taxon>Scarabaeiformia</taxon>
        <taxon>Scarabaeidae</taxon>
        <taxon>Rutelinae</taxon>
        <taxon>Popillia</taxon>
    </lineage>
</organism>
<dbReference type="EMBL" id="JASPKY010000286">
    <property type="protein sequence ID" value="KAK9710982.1"/>
    <property type="molecule type" value="Genomic_DNA"/>
</dbReference>
<accession>A0AAW1K0Q3</accession>
<dbReference type="PANTHER" id="PTHR46306:SF1">
    <property type="entry name" value="BTB_POZ DOMAIN-CONTAINING PROTEIN 9"/>
    <property type="match status" value="1"/>
</dbReference>
<feature type="domain" description="BTB" evidence="3">
    <location>
        <begin position="61"/>
        <end position="128"/>
    </location>
</feature>
<dbReference type="SMART" id="SM00225">
    <property type="entry name" value="BTB"/>
    <property type="match status" value="1"/>
</dbReference>
<feature type="compositionally biased region" description="Acidic residues" evidence="2">
    <location>
        <begin position="625"/>
        <end position="636"/>
    </location>
</feature>
<dbReference type="InterPro" id="IPR052407">
    <property type="entry name" value="BTB_POZ_domain_cont_9"/>
</dbReference>
<sequence length="636" mass="71916">MFLNETFNVGFFVSITMSSNSSSHQYQSPASSNNVRRLGDIEHFTQLSENLSALYLSQDYSDVTLVVEGQRLFAHKIILAARSEYFRALLYGGMKESSQSEIELPDAPLRAFKILLKYIYSGHMFMMTLKEEVILDTLGLAHLYGFQDLETAISDILRQLLALKNVCAILDAAHLYGLEQLVKVCHLFLDKHASEILQHESFLQLSQSSLVELLQRDSFFAPEVEIFKGVVAWCKINKDDDDLVINCIRLPLITVTDLLSVVRPAGLIKSDTLLDAIAERNNSRHSSLPHRGQLLIDENVASTMMGSKVISGELMEALLDGDYNNYDMERGYTRHAINGPGDQGILVKLGTPSIINHIRMLLWDRDLRSYSYIVEVSMEQKDWVRVIDYSHCACRSWQDLYFDSRVVQFIKIIGTHNTVNKVFHLVALEARHTPKMLKLLGDIIVLKYNVATLSKSAVVIEGVSRSRHALLNGDTKHYDWDHGYTCHQLGSGAILIQLGQPYIISSLRLLLWDCDDRSYSYFIESSVNVWDWEVLVDRTRENCQSWQVVRFAPRPVVFIRIVGTRNTANEVFHCVHFECPSCDKEDVSQWSAASANASTSTRSGKSCSNEEVEETEPVQATETATEAEEVPADINN</sequence>
<dbReference type="FunFam" id="3.30.710.10:FF:000042">
    <property type="entry name" value="BTB/POZ domain-containing protein 9"/>
    <property type="match status" value="1"/>
</dbReference>
<dbReference type="FunFam" id="2.60.120.260:FF:000051">
    <property type="entry name" value="BTB/POZ domain-containing protein 9"/>
    <property type="match status" value="1"/>
</dbReference>
<dbReference type="GO" id="GO:0048512">
    <property type="term" value="P:circadian behavior"/>
    <property type="evidence" value="ECO:0007669"/>
    <property type="project" value="TreeGrafter"/>
</dbReference>
<dbReference type="GO" id="GO:0008344">
    <property type="term" value="P:adult locomotory behavior"/>
    <property type="evidence" value="ECO:0007669"/>
    <property type="project" value="TreeGrafter"/>
</dbReference>
<dbReference type="InterPro" id="IPR011333">
    <property type="entry name" value="SKP1/BTB/POZ_sf"/>
</dbReference>
<evidence type="ECO:0000256" key="1">
    <source>
        <dbReference type="ARBA" id="ARBA00020216"/>
    </source>
</evidence>
<comment type="caution">
    <text evidence="4">The sequence shown here is derived from an EMBL/GenBank/DDBJ whole genome shotgun (WGS) entry which is preliminary data.</text>
</comment>
<dbReference type="Proteomes" id="UP001458880">
    <property type="component" value="Unassembled WGS sequence"/>
</dbReference>
<gene>
    <name evidence="4" type="ORF">QE152_g25735</name>
</gene>
<dbReference type="GO" id="GO:0005737">
    <property type="term" value="C:cytoplasm"/>
    <property type="evidence" value="ECO:0007669"/>
    <property type="project" value="TreeGrafter"/>
</dbReference>
<dbReference type="Pfam" id="PF00651">
    <property type="entry name" value="BTB"/>
    <property type="match status" value="1"/>
</dbReference>
<dbReference type="SUPFAM" id="SSF54695">
    <property type="entry name" value="POZ domain"/>
    <property type="match status" value="1"/>
</dbReference>
<dbReference type="InterPro" id="IPR000210">
    <property type="entry name" value="BTB/POZ_dom"/>
</dbReference>
<keyword evidence="5" id="KW-1185">Reference proteome</keyword>
<dbReference type="Gene3D" id="1.25.40.420">
    <property type="match status" value="1"/>
</dbReference>
<dbReference type="Pfam" id="PF07707">
    <property type="entry name" value="BACK"/>
    <property type="match status" value="1"/>
</dbReference>